<name>A0A1C4UME6_9ACTN</name>
<evidence type="ECO:0000313" key="9">
    <source>
        <dbReference type="EMBL" id="SCE72855.1"/>
    </source>
</evidence>
<dbReference type="EMBL" id="LT607412">
    <property type="protein sequence ID" value="SCE72855.1"/>
    <property type="molecule type" value="Genomic_DNA"/>
</dbReference>
<dbReference type="Gene3D" id="1.10.10.10">
    <property type="entry name" value="Winged helix-like DNA-binding domain superfamily/Winged helix DNA-binding domain"/>
    <property type="match status" value="1"/>
</dbReference>
<dbReference type="InterPro" id="IPR036388">
    <property type="entry name" value="WH-like_DNA-bd_sf"/>
</dbReference>
<feature type="compositionally biased region" description="Basic and acidic residues" evidence="5">
    <location>
        <begin position="415"/>
        <end position="432"/>
    </location>
</feature>
<keyword evidence="10" id="KW-1185">Reference proteome</keyword>
<evidence type="ECO:0000259" key="8">
    <source>
        <dbReference type="Pfam" id="PF20239"/>
    </source>
</evidence>
<dbReference type="SUPFAM" id="SSF88946">
    <property type="entry name" value="Sigma2 domain of RNA polymerase sigma factors"/>
    <property type="match status" value="1"/>
</dbReference>
<dbReference type="InterPro" id="IPR014284">
    <property type="entry name" value="RNA_pol_sigma-70_dom"/>
</dbReference>
<dbReference type="AlphaFoldDB" id="A0A1C4UME6"/>
<dbReference type="Gene3D" id="1.10.1740.10">
    <property type="match status" value="1"/>
</dbReference>
<evidence type="ECO:0000259" key="6">
    <source>
        <dbReference type="Pfam" id="PF04542"/>
    </source>
</evidence>
<evidence type="ECO:0000313" key="10">
    <source>
        <dbReference type="Proteomes" id="UP000198243"/>
    </source>
</evidence>
<evidence type="ECO:0000256" key="2">
    <source>
        <dbReference type="ARBA" id="ARBA00023015"/>
    </source>
</evidence>
<evidence type="ECO:0000256" key="4">
    <source>
        <dbReference type="ARBA" id="ARBA00023163"/>
    </source>
</evidence>
<evidence type="ECO:0000256" key="1">
    <source>
        <dbReference type="ARBA" id="ARBA00010641"/>
    </source>
</evidence>
<feature type="region of interest" description="Disordered" evidence="5">
    <location>
        <begin position="81"/>
        <end position="103"/>
    </location>
</feature>
<keyword evidence="4" id="KW-0804">Transcription</keyword>
<dbReference type="InterPro" id="IPR013325">
    <property type="entry name" value="RNA_pol_sigma_r2"/>
</dbReference>
<dbReference type="InterPro" id="IPR046531">
    <property type="entry name" value="DUF6596"/>
</dbReference>
<feature type="domain" description="RNA polymerase sigma factor 70 region 4 type 2" evidence="7">
    <location>
        <begin position="116"/>
        <end position="166"/>
    </location>
</feature>
<dbReference type="PANTHER" id="PTHR47756">
    <property type="entry name" value="BLL6612 PROTEIN-RELATED"/>
    <property type="match status" value="1"/>
</dbReference>
<dbReference type="SUPFAM" id="SSF88659">
    <property type="entry name" value="Sigma3 and sigma4 domains of RNA polymerase sigma factors"/>
    <property type="match status" value="1"/>
</dbReference>
<dbReference type="GO" id="GO:0006352">
    <property type="term" value="P:DNA-templated transcription initiation"/>
    <property type="evidence" value="ECO:0007669"/>
    <property type="project" value="InterPro"/>
</dbReference>
<protein>
    <submittedName>
        <fullName evidence="9">RNA polymerase, sigma subunit, ECF family</fullName>
    </submittedName>
</protein>
<feature type="domain" description="DUF6596" evidence="8">
    <location>
        <begin position="184"/>
        <end position="284"/>
    </location>
</feature>
<dbReference type="InterPro" id="IPR013324">
    <property type="entry name" value="RNA_pol_sigma_r3/r4-like"/>
</dbReference>
<dbReference type="InterPro" id="IPR013249">
    <property type="entry name" value="RNA_pol_sigma70_r4_t2"/>
</dbReference>
<dbReference type="GO" id="GO:0003677">
    <property type="term" value="F:DNA binding"/>
    <property type="evidence" value="ECO:0007669"/>
    <property type="project" value="InterPro"/>
</dbReference>
<comment type="similarity">
    <text evidence="1">Belongs to the sigma-70 factor family. ECF subfamily.</text>
</comment>
<feature type="compositionally biased region" description="Basic and acidic residues" evidence="5">
    <location>
        <begin position="81"/>
        <end position="96"/>
    </location>
</feature>
<dbReference type="Proteomes" id="UP000198243">
    <property type="component" value="Chromosome I"/>
</dbReference>
<evidence type="ECO:0000256" key="5">
    <source>
        <dbReference type="SAM" id="MobiDB-lite"/>
    </source>
</evidence>
<dbReference type="NCBIfam" id="TIGR02937">
    <property type="entry name" value="sigma70-ECF"/>
    <property type="match status" value="1"/>
</dbReference>
<gene>
    <name evidence="9" type="ORF">GA0070607_0866</name>
</gene>
<dbReference type="RefSeq" id="WP_089016995.1">
    <property type="nucleotide sequence ID" value="NZ_LT607412.1"/>
</dbReference>
<dbReference type="GO" id="GO:0016987">
    <property type="term" value="F:sigma factor activity"/>
    <property type="evidence" value="ECO:0007669"/>
    <property type="project" value="UniProtKB-KW"/>
</dbReference>
<feature type="domain" description="RNA polymerase sigma-70 region 2" evidence="6">
    <location>
        <begin position="11"/>
        <end position="77"/>
    </location>
</feature>
<evidence type="ECO:0000256" key="3">
    <source>
        <dbReference type="ARBA" id="ARBA00023082"/>
    </source>
</evidence>
<evidence type="ECO:0000259" key="7">
    <source>
        <dbReference type="Pfam" id="PF08281"/>
    </source>
</evidence>
<feature type="region of interest" description="Disordered" evidence="5">
    <location>
        <begin position="415"/>
        <end position="440"/>
    </location>
</feature>
<dbReference type="Pfam" id="PF20239">
    <property type="entry name" value="DUF6596"/>
    <property type="match status" value="1"/>
</dbReference>
<proteinExistence type="inferred from homology"/>
<dbReference type="Pfam" id="PF08281">
    <property type="entry name" value="Sigma70_r4_2"/>
    <property type="match status" value="1"/>
</dbReference>
<keyword evidence="3" id="KW-0731">Sigma factor</keyword>
<organism evidence="9 10">
    <name type="scientific">Micromonospora coriariae</name>
    <dbReference type="NCBI Taxonomy" id="285665"/>
    <lineage>
        <taxon>Bacteria</taxon>
        <taxon>Bacillati</taxon>
        <taxon>Actinomycetota</taxon>
        <taxon>Actinomycetes</taxon>
        <taxon>Micromonosporales</taxon>
        <taxon>Micromonosporaceae</taxon>
        <taxon>Micromonospora</taxon>
    </lineage>
</organism>
<reference evidence="10" key="1">
    <citation type="submission" date="2016-06" db="EMBL/GenBank/DDBJ databases">
        <authorList>
            <person name="Varghese N."/>
            <person name="Submissions Spin"/>
        </authorList>
    </citation>
    <scope>NUCLEOTIDE SEQUENCE [LARGE SCALE GENOMIC DNA]</scope>
    <source>
        <strain evidence="10">DSM 44875</strain>
    </source>
</reference>
<keyword evidence="2" id="KW-0805">Transcription regulation</keyword>
<dbReference type="PANTHER" id="PTHR47756:SF2">
    <property type="entry name" value="BLL6612 PROTEIN"/>
    <property type="match status" value="1"/>
</dbReference>
<dbReference type="OrthoDB" id="9780299at2"/>
<sequence>MATTDPHVEDLLRELAPQVLGVLARRFGDFATAEDAVQEALLAAATQWPADGLPANPRGWLIQVGYRRMIELVRGEQARRRREDLVARRDPDDRQHAPAADEELTAERDDRLVLLFLCCHPALTPASAVALTLRAVGGLSTAEIARAFLVPETTMAQRISRAKQRIRSSGLPFRMPEPTERADRLATVRQVLYLIFTEGHTSTAGPDLRRVDLAAEAIRLTRALHTLLPHDSESAGLLALMLLTEARSPARTGPSGELISLADQDRAHWDAAAIAEGIELVTRALPRGPVGPYQVQAAIAALHDEAPSTEATDWPQILALYGVLEQLSGSPVVALNRAVATAMVHGPAAGLAALDALAADQQLAGHHRLAAARAHLHEMAGDRARAIADYRAAAGRTSSLPEHRYLMMRAARLAAEPDRPTSHQAPTEDRVDGNLGLGPE</sequence>
<dbReference type="InterPro" id="IPR007627">
    <property type="entry name" value="RNA_pol_sigma70_r2"/>
</dbReference>
<accession>A0A1C4UME6</accession>
<dbReference type="Pfam" id="PF04542">
    <property type="entry name" value="Sigma70_r2"/>
    <property type="match status" value="1"/>
</dbReference>